<dbReference type="PANTHER" id="PTHR21581:SF6">
    <property type="entry name" value="TRAFFICKING PROTEIN PARTICLE COMPLEX SUBUNIT 12"/>
    <property type="match status" value="1"/>
</dbReference>
<organism evidence="1 2">
    <name type="scientific">Coniochaeta pulveracea</name>
    <dbReference type="NCBI Taxonomy" id="177199"/>
    <lineage>
        <taxon>Eukaryota</taxon>
        <taxon>Fungi</taxon>
        <taxon>Dikarya</taxon>
        <taxon>Ascomycota</taxon>
        <taxon>Pezizomycotina</taxon>
        <taxon>Sordariomycetes</taxon>
        <taxon>Sordariomycetidae</taxon>
        <taxon>Coniochaetales</taxon>
        <taxon>Coniochaetaceae</taxon>
        <taxon>Coniochaeta</taxon>
    </lineage>
</organism>
<dbReference type="GO" id="GO:0030008">
    <property type="term" value="C:TRAPP complex"/>
    <property type="evidence" value="ECO:0007669"/>
    <property type="project" value="TreeGrafter"/>
</dbReference>
<comment type="caution">
    <text evidence="1">The sequence shown here is derived from an EMBL/GenBank/DDBJ whole genome shotgun (WGS) entry which is preliminary data.</text>
</comment>
<dbReference type="STRING" id="177199.A0A420YI01"/>
<dbReference type="GO" id="GO:0005794">
    <property type="term" value="C:Golgi apparatus"/>
    <property type="evidence" value="ECO:0007669"/>
    <property type="project" value="TreeGrafter"/>
</dbReference>
<accession>A0A420YI01</accession>
<dbReference type="Proteomes" id="UP000275385">
    <property type="component" value="Unassembled WGS sequence"/>
</dbReference>
<evidence type="ECO:0000313" key="1">
    <source>
        <dbReference type="EMBL" id="RKU47475.1"/>
    </source>
</evidence>
<protein>
    <submittedName>
        <fullName evidence="1">Uncharacterized protein</fullName>
    </submittedName>
</protein>
<dbReference type="AlphaFoldDB" id="A0A420YI01"/>
<name>A0A420YI01_9PEZI</name>
<dbReference type="PANTHER" id="PTHR21581">
    <property type="entry name" value="D-ALANYL-D-ALANINE CARBOXYPEPTIDASE"/>
    <property type="match status" value="1"/>
</dbReference>
<dbReference type="OrthoDB" id="428342at2759"/>
<gene>
    <name evidence="1" type="ORF">DL546_000034</name>
</gene>
<evidence type="ECO:0000313" key="2">
    <source>
        <dbReference type="Proteomes" id="UP000275385"/>
    </source>
</evidence>
<dbReference type="EMBL" id="QVQW01000008">
    <property type="protein sequence ID" value="RKU47475.1"/>
    <property type="molecule type" value="Genomic_DNA"/>
</dbReference>
<keyword evidence="2" id="KW-1185">Reference proteome</keyword>
<reference evidence="1 2" key="1">
    <citation type="submission" date="2018-08" db="EMBL/GenBank/DDBJ databases">
        <title>Draft genome of the lignicolous fungus Coniochaeta pulveracea.</title>
        <authorList>
            <person name="Borstlap C.J."/>
            <person name="De Witt R.N."/>
            <person name="Botha A."/>
            <person name="Volschenk H."/>
        </authorList>
    </citation>
    <scope>NUCLEOTIDE SEQUENCE [LARGE SCALE GENOMIC DNA]</scope>
    <source>
        <strain evidence="1 2">CAB683</strain>
    </source>
</reference>
<feature type="non-terminal residue" evidence="1">
    <location>
        <position position="1"/>
    </location>
</feature>
<sequence length="319" mass="34449">PHQPSPSTPLPTLLASGHYRAAAISAAQSLLQTPIPPDPRQVFDLLHVRLASLTLTGDHGVALAAQEVRSLPPDLDDGGVVSWGLRVLLVRLRAIGYGDSRRAVMSYYDLARECRLSIADALKRGDASAAEVWRERLDEIGVRVAGALVEMEDLPGAGELLRSGVRKGSCSGRLDVARALVWLQLGDVEEARGCVSGDGMGEKGRKTVEALCAMADGEHEVALGIWREIGGEDGVEDEMVGVNMAVCLLYCGRMQEGRALLEKLVDAGFSSHTLLFNLTTMYELCTERPRGLKTQLAEKVAAMDESPFGWEKTNADFKL</sequence>
<proteinExistence type="predicted"/>